<dbReference type="InterPro" id="IPR015421">
    <property type="entry name" value="PyrdxlP-dep_Trfase_major"/>
</dbReference>
<dbReference type="EMBL" id="LQZG01000005">
    <property type="protein sequence ID" value="OAB86167.1"/>
    <property type="molecule type" value="Genomic_DNA"/>
</dbReference>
<dbReference type="InterPro" id="IPR015422">
    <property type="entry name" value="PyrdxlP-dep_Trfase_small"/>
</dbReference>
<reference evidence="10 11" key="1">
    <citation type="submission" date="2016-01" db="EMBL/GenBank/DDBJ databases">
        <title>Janibacter melonis strain CD11_4 genome sequencing and assembly.</title>
        <authorList>
            <person name="Nair G.R."/>
            <person name="Kaur G."/>
            <person name="Chander A.M."/>
            <person name="Mayilraj S."/>
        </authorList>
    </citation>
    <scope>NUCLEOTIDE SEQUENCE [LARGE SCALE GENOMIC DNA]</scope>
    <source>
        <strain evidence="10 11">CD11-4</strain>
    </source>
</reference>
<dbReference type="PANTHER" id="PTHR11601">
    <property type="entry name" value="CYSTEINE DESULFURYLASE FAMILY MEMBER"/>
    <property type="match status" value="1"/>
</dbReference>
<dbReference type="Gene3D" id="3.40.640.10">
    <property type="entry name" value="Type I PLP-dependent aspartate aminotransferase-like (Major domain)"/>
    <property type="match status" value="1"/>
</dbReference>
<evidence type="ECO:0000256" key="7">
    <source>
        <dbReference type="ARBA" id="ARBA00023014"/>
    </source>
</evidence>
<dbReference type="InterPro" id="IPR015424">
    <property type="entry name" value="PyrdxlP-dep_Trfase"/>
</dbReference>
<evidence type="ECO:0000259" key="9">
    <source>
        <dbReference type="Pfam" id="PF00266"/>
    </source>
</evidence>
<dbReference type="Gene3D" id="3.90.1150.10">
    <property type="entry name" value="Aspartate Aminotransferase, domain 1"/>
    <property type="match status" value="1"/>
</dbReference>
<dbReference type="InterPro" id="IPR000192">
    <property type="entry name" value="Aminotrans_V_dom"/>
</dbReference>
<evidence type="ECO:0000256" key="1">
    <source>
        <dbReference type="ARBA" id="ARBA00001933"/>
    </source>
</evidence>
<accession>A0A176Q8Y3</accession>
<proteinExistence type="inferred from homology"/>
<keyword evidence="5" id="KW-0663">Pyridoxal phosphate</keyword>
<dbReference type="STRING" id="262209.AWH69_14800"/>
<dbReference type="Pfam" id="PF00266">
    <property type="entry name" value="Aminotran_5"/>
    <property type="match status" value="1"/>
</dbReference>
<comment type="similarity">
    <text evidence="2">Belongs to the class-V pyridoxal-phosphate-dependent aminotransferase family. NifS/IscS subfamily.</text>
</comment>
<dbReference type="Proteomes" id="UP000076976">
    <property type="component" value="Unassembled WGS sequence"/>
</dbReference>
<keyword evidence="6" id="KW-0408">Iron</keyword>
<evidence type="ECO:0000256" key="3">
    <source>
        <dbReference type="ARBA" id="ARBA00022679"/>
    </source>
</evidence>
<dbReference type="Gene3D" id="1.10.260.50">
    <property type="match status" value="1"/>
</dbReference>
<evidence type="ECO:0000256" key="2">
    <source>
        <dbReference type="ARBA" id="ARBA00006490"/>
    </source>
</evidence>
<evidence type="ECO:0000256" key="5">
    <source>
        <dbReference type="ARBA" id="ARBA00022898"/>
    </source>
</evidence>
<comment type="catalytic activity">
    <reaction evidence="8">
        <text>(sulfur carrier)-H + L-cysteine = (sulfur carrier)-SH + L-alanine</text>
        <dbReference type="Rhea" id="RHEA:43892"/>
        <dbReference type="Rhea" id="RHEA-COMP:14737"/>
        <dbReference type="Rhea" id="RHEA-COMP:14739"/>
        <dbReference type="ChEBI" id="CHEBI:29917"/>
        <dbReference type="ChEBI" id="CHEBI:35235"/>
        <dbReference type="ChEBI" id="CHEBI:57972"/>
        <dbReference type="ChEBI" id="CHEBI:64428"/>
        <dbReference type="EC" id="2.8.1.7"/>
    </reaction>
</comment>
<evidence type="ECO:0000256" key="6">
    <source>
        <dbReference type="ARBA" id="ARBA00023004"/>
    </source>
</evidence>
<protein>
    <submittedName>
        <fullName evidence="10">Cysteine desulfurase</fullName>
    </submittedName>
</protein>
<dbReference type="InterPro" id="IPR016454">
    <property type="entry name" value="Cysteine_dSase"/>
</dbReference>
<dbReference type="GO" id="GO:0031071">
    <property type="term" value="F:cysteine desulfurase activity"/>
    <property type="evidence" value="ECO:0007669"/>
    <property type="project" value="UniProtKB-EC"/>
</dbReference>
<dbReference type="PIRSF" id="PIRSF005572">
    <property type="entry name" value="NifS"/>
    <property type="match status" value="1"/>
</dbReference>
<name>A0A176Q8Y3_9MICO</name>
<gene>
    <name evidence="10" type="ORF">AWH69_14800</name>
</gene>
<evidence type="ECO:0000256" key="8">
    <source>
        <dbReference type="ARBA" id="ARBA00050776"/>
    </source>
</evidence>
<comment type="cofactor">
    <cofactor evidence="1">
        <name>pyridoxal 5'-phosphate</name>
        <dbReference type="ChEBI" id="CHEBI:597326"/>
    </cofactor>
</comment>
<dbReference type="GO" id="GO:0046872">
    <property type="term" value="F:metal ion binding"/>
    <property type="evidence" value="ECO:0007669"/>
    <property type="project" value="UniProtKB-KW"/>
</dbReference>
<dbReference type="AlphaFoldDB" id="A0A176Q8Y3"/>
<keyword evidence="3" id="KW-0808">Transferase</keyword>
<evidence type="ECO:0000313" key="10">
    <source>
        <dbReference type="EMBL" id="OAB86167.1"/>
    </source>
</evidence>
<dbReference type="RefSeq" id="WP_068277721.1">
    <property type="nucleotide sequence ID" value="NZ_LQZG01000005.1"/>
</dbReference>
<evidence type="ECO:0000313" key="11">
    <source>
        <dbReference type="Proteomes" id="UP000076976"/>
    </source>
</evidence>
<keyword evidence="4" id="KW-0479">Metal-binding</keyword>
<feature type="domain" description="Aminotransferase class V" evidence="9">
    <location>
        <begin position="3"/>
        <end position="375"/>
    </location>
</feature>
<dbReference type="SUPFAM" id="SSF53383">
    <property type="entry name" value="PLP-dependent transferases"/>
    <property type="match status" value="1"/>
</dbReference>
<organism evidence="10 11">
    <name type="scientific">Janibacter melonis</name>
    <dbReference type="NCBI Taxonomy" id="262209"/>
    <lineage>
        <taxon>Bacteria</taxon>
        <taxon>Bacillati</taxon>
        <taxon>Actinomycetota</taxon>
        <taxon>Actinomycetes</taxon>
        <taxon>Micrococcales</taxon>
        <taxon>Intrasporangiaceae</taxon>
        <taxon>Janibacter</taxon>
    </lineage>
</organism>
<keyword evidence="11" id="KW-1185">Reference proteome</keyword>
<dbReference type="FunFam" id="3.40.640.10:FF:000084">
    <property type="entry name" value="IscS-like cysteine desulfurase"/>
    <property type="match status" value="1"/>
</dbReference>
<comment type="caution">
    <text evidence="10">The sequence shown here is derived from an EMBL/GenBank/DDBJ whole genome shotgun (WGS) entry which is preliminary data.</text>
</comment>
<dbReference type="GO" id="GO:0051536">
    <property type="term" value="F:iron-sulfur cluster binding"/>
    <property type="evidence" value="ECO:0007669"/>
    <property type="project" value="UniProtKB-KW"/>
</dbReference>
<keyword evidence="7" id="KW-0411">Iron-sulfur</keyword>
<sequence length="394" mass="40775">MSTYLDHAATTPIRPVARDAVLAQMARVGNPSSLHSAGRAARRVLEESREAVADALGARPSEVVFTSGGTESDNIALLGSFLAARQADPARDRVVLSGMEHHAVLDAATHLADTSGARLTFVEPGECGTIEVDAVRAAVEEDPAAVAVVSVMWANNEVGTVQDVAAMARLCHEHAIPFHTDAVQVAGHLPVDFAAVEADTLAVSGHKFGGPTGVGVLLARRDARLVPTSHGGGQERSLRSGTVAVAGIAGLAAALTEAVGEIETEAARVAALRDRFLTRVREIDPSIRVSGCWELGDITRRLPGNAHITIPGCDGDSLLYLLDAAGVEVSTGSACQAGVPQPSHVLLAMGRSEEETRGSLRVSLGWTSTEADVDAALSALPDAVDRARRASGAA</sequence>
<dbReference type="PANTHER" id="PTHR11601:SF34">
    <property type="entry name" value="CYSTEINE DESULFURASE"/>
    <property type="match status" value="1"/>
</dbReference>
<evidence type="ECO:0000256" key="4">
    <source>
        <dbReference type="ARBA" id="ARBA00022723"/>
    </source>
</evidence>